<feature type="region of interest" description="Disordered" evidence="1">
    <location>
        <begin position="416"/>
        <end position="480"/>
    </location>
</feature>
<sequence length="975" mass="108915">MADTGAVAEGSSGRTDVPNQHGSNDPDQADSSSPEDDGAVAEGSSGRTYVSNQNDSDDIDHAGSSSSRPTALFQVFSRDQDDNIIRPLNTAARNELVRQNPHLIAGVIAQRQRELAQRIGSYRAEDCLIFWNESHIPFHMEYTARWQNDACHHLVSVRNRSLNDPVRYAIDLMPLAKSFLLQPIRSNQPPLPFTRRSNQGHSSQNTQKEEETTRQTIEHANVIIDQYNNLHNVDIQTAEVTAKLVNAGKILLDLLLFLTCPTTNTDKPAADDTKDSPKNSTKQNQAQGLVESHTSTDIKKPPAQFSEQSKEEASSQDTGSGTVVASESINKTDAVETAVPSMGSSPGTPRTANKKKAKGAAQRRRAAQRRAIHAPGPVLEESKLGGRASSPEDKEAATTQPALDVINVQVPEVIKRSSERSVAVETHAPDIETTSAGSDSKPDVNLSDSAIHGASGSENDATDDESTPQASPPRSDITLRPGRLLDSFAIFDPSHPDPFAIFDDPSIDTVLIKAKRPVESFAIVDPFARDDDPSFDSGYRLIAPGVLRVIRLLQKDASTGIEFPWTYATYTPVDLFFNKINVFLWEEMHGYFQLRSRLRARSSGYAAYAPVILYPGNTGTQAPLMAHNGDKVIIVPHAIPWPDTRYTPGHPDFLTSSKLAEYQACEAAGYPVRRHDRLFFQCRIGGCEARIPDQESPGSICFGCGPKTKVRYCSFQHQVEDVENHWYECGHPDLLMKCIIDHTTAPPEWALMIPAIKEKHGIRSPYRHTQRLYAMYSYGHYTLFEPFNQFCKTLYWPKNNPKRKDMDSRIERILNIAFLNACDGLILSYLYRLLRELLYQAGELQSYKWDLLNIQFAAEFGTCYFNPYTASRCSPCECEWIGKDFQHIGYTRCSLPRHNFAPKAPRSGLKAYVEQLENRYWILRAWQQQHPTEEDWRRRAAGHGFPRLSPRVTTFELGPGWTGWGGKEDDLCSGH</sequence>
<feature type="region of interest" description="Disordered" evidence="1">
    <location>
        <begin position="1"/>
        <end position="67"/>
    </location>
</feature>
<feature type="compositionally biased region" description="Basic and acidic residues" evidence="1">
    <location>
        <begin position="380"/>
        <end position="396"/>
    </location>
</feature>
<feature type="compositionally biased region" description="Polar residues" evidence="1">
    <location>
        <begin position="278"/>
        <end position="293"/>
    </location>
</feature>
<feature type="compositionally biased region" description="Polar residues" evidence="1">
    <location>
        <begin position="45"/>
        <end position="54"/>
    </location>
</feature>
<accession>A0AAE0DKE8</accession>
<feature type="region of interest" description="Disordered" evidence="1">
    <location>
        <begin position="265"/>
        <end position="403"/>
    </location>
</feature>
<dbReference type="AlphaFoldDB" id="A0AAE0DKE8"/>
<protein>
    <submittedName>
        <fullName evidence="2">Uncharacterized protein</fullName>
    </submittedName>
</protein>
<evidence type="ECO:0000313" key="2">
    <source>
        <dbReference type="EMBL" id="KAK3173034.1"/>
    </source>
</evidence>
<comment type="caution">
    <text evidence="2">The sequence shown here is derived from an EMBL/GenBank/DDBJ whole genome shotgun (WGS) entry which is preliminary data.</text>
</comment>
<keyword evidence="3" id="KW-1185">Reference proteome</keyword>
<feature type="compositionally biased region" description="Basic residues" evidence="1">
    <location>
        <begin position="352"/>
        <end position="372"/>
    </location>
</feature>
<evidence type="ECO:0000256" key="1">
    <source>
        <dbReference type="SAM" id="MobiDB-lite"/>
    </source>
</evidence>
<feature type="compositionally biased region" description="Basic and acidic residues" evidence="1">
    <location>
        <begin position="268"/>
        <end position="277"/>
    </location>
</feature>
<organism evidence="2 3">
    <name type="scientific">Lepraria neglecta</name>
    <dbReference type="NCBI Taxonomy" id="209136"/>
    <lineage>
        <taxon>Eukaryota</taxon>
        <taxon>Fungi</taxon>
        <taxon>Dikarya</taxon>
        <taxon>Ascomycota</taxon>
        <taxon>Pezizomycotina</taxon>
        <taxon>Lecanoromycetes</taxon>
        <taxon>OSLEUM clade</taxon>
        <taxon>Lecanoromycetidae</taxon>
        <taxon>Lecanorales</taxon>
        <taxon>Lecanorineae</taxon>
        <taxon>Stereocaulaceae</taxon>
        <taxon>Lepraria</taxon>
    </lineage>
</organism>
<feature type="compositionally biased region" description="Polar residues" evidence="1">
    <location>
        <begin position="315"/>
        <end position="331"/>
    </location>
</feature>
<dbReference type="EMBL" id="JASNWA010000007">
    <property type="protein sequence ID" value="KAK3173034.1"/>
    <property type="molecule type" value="Genomic_DNA"/>
</dbReference>
<feature type="region of interest" description="Disordered" evidence="1">
    <location>
        <begin position="188"/>
        <end position="214"/>
    </location>
</feature>
<evidence type="ECO:0000313" key="3">
    <source>
        <dbReference type="Proteomes" id="UP001276659"/>
    </source>
</evidence>
<proteinExistence type="predicted"/>
<feature type="compositionally biased region" description="Polar residues" evidence="1">
    <location>
        <begin position="12"/>
        <end position="32"/>
    </location>
</feature>
<name>A0AAE0DKE8_9LECA</name>
<reference evidence="2" key="1">
    <citation type="submission" date="2022-11" db="EMBL/GenBank/DDBJ databases">
        <title>Chromosomal genome sequence assembly and mating type (MAT) locus characterization of the leprose asexual lichenized fungus Lepraria neglecta (Nyl.) Erichsen.</title>
        <authorList>
            <person name="Allen J.L."/>
            <person name="Pfeffer B."/>
        </authorList>
    </citation>
    <scope>NUCLEOTIDE SEQUENCE</scope>
    <source>
        <strain evidence="2">Allen 5258</strain>
    </source>
</reference>
<gene>
    <name evidence="2" type="ORF">OEA41_006362</name>
</gene>
<feature type="compositionally biased region" description="Polar residues" evidence="1">
    <location>
        <begin position="195"/>
        <end position="206"/>
    </location>
</feature>
<dbReference type="Proteomes" id="UP001276659">
    <property type="component" value="Unassembled WGS sequence"/>
</dbReference>